<protein>
    <submittedName>
        <fullName evidence="2">Uncharacterized protein</fullName>
    </submittedName>
</protein>
<comment type="caution">
    <text evidence="2">The sequence shown here is derived from an EMBL/GenBank/DDBJ whole genome shotgun (WGS) entry which is preliminary data.</text>
</comment>
<dbReference type="RefSeq" id="WP_188709632.1">
    <property type="nucleotide sequence ID" value="NZ_BMIG01000015.1"/>
</dbReference>
<dbReference type="InterPro" id="IPR011990">
    <property type="entry name" value="TPR-like_helical_dom_sf"/>
</dbReference>
<organism evidence="2 3">
    <name type="scientific">Polaromonas eurypsychrophila</name>
    <dbReference type="NCBI Taxonomy" id="1614635"/>
    <lineage>
        <taxon>Bacteria</taxon>
        <taxon>Pseudomonadati</taxon>
        <taxon>Pseudomonadota</taxon>
        <taxon>Betaproteobacteria</taxon>
        <taxon>Burkholderiales</taxon>
        <taxon>Comamonadaceae</taxon>
        <taxon>Polaromonas</taxon>
    </lineage>
</organism>
<reference evidence="2" key="1">
    <citation type="journal article" date="2014" name="Int. J. Syst. Evol. Microbiol.">
        <title>Complete genome sequence of Corynebacterium casei LMG S-19264T (=DSM 44701T), isolated from a smear-ripened cheese.</title>
        <authorList>
            <consortium name="US DOE Joint Genome Institute (JGI-PGF)"/>
            <person name="Walter F."/>
            <person name="Albersmeier A."/>
            <person name="Kalinowski J."/>
            <person name="Ruckert C."/>
        </authorList>
    </citation>
    <scope>NUCLEOTIDE SEQUENCE</scope>
    <source>
        <strain evidence="2">CGMCC 1.15322</strain>
    </source>
</reference>
<sequence>MLNTFRQWLIRVLTAPATDSANNHHAVEDVPYRSTSSIVPYDENLLERSRTQWQFGDWASLAALDRDTLRHHPDRAKLALLAAAGHSATGSTEEARQYTRLALDWGCSKKQVTQILIAGVHNTLGRAAAVSGQEQCALQHFQASLKVGAPQSDVRLLCQARVSQQLSQLGLSAPIPQTTSIRDGSNPFSARLNLPDVTP</sequence>
<feature type="compositionally biased region" description="Polar residues" evidence="1">
    <location>
        <begin position="177"/>
        <end position="188"/>
    </location>
</feature>
<proteinExistence type="predicted"/>
<dbReference type="SUPFAM" id="SSF48452">
    <property type="entry name" value="TPR-like"/>
    <property type="match status" value="1"/>
</dbReference>
<dbReference type="Proteomes" id="UP000620596">
    <property type="component" value="Unassembled WGS sequence"/>
</dbReference>
<name>A0A916WLQ0_9BURK</name>
<reference evidence="2" key="2">
    <citation type="submission" date="2020-09" db="EMBL/GenBank/DDBJ databases">
        <authorList>
            <person name="Sun Q."/>
            <person name="Zhou Y."/>
        </authorList>
    </citation>
    <scope>NUCLEOTIDE SEQUENCE</scope>
    <source>
        <strain evidence="2">CGMCC 1.15322</strain>
    </source>
</reference>
<evidence type="ECO:0000256" key="1">
    <source>
        <dbReference type="SAM" id="MobiDB-lite"/>
    </source>
</evidence>
<dbReference type="EMBL" id="BMIG01000015">
    <property type="protein sequence ID" value="GGB09639.1"/>
    <property type="molecule type" value="Genomic_DNA"/>
</dbReference>
<keyword evidence="3" id="KW-1185">Reference proteome</keyword>
<evidence type="ECO:0000313" key="2">
    <source>
        <dbReference type="EMBL" id="GGB09639.1"/>
    </source>
</evidence>
<feature type="region of interest" description="Disordered" evidence="1">
    <location>
        <begin position="177"/>
        <end position="199"/>
    </location>
</feature>
<accession>A0A916WLQ0</accession>
<evidence type="ECO:0000313" key="3">
    <source>
        <dbReference type="Proteomes" id="UP000620596"/>
    </source>
</evidence>
<dbReference type="AlphaFoldDB" id="A0A916WLQ0"/>
<dbReference type="Gene3D" id="1.25.40.10">
    <property type="entry name" value="Tetratricopeptide repeat domain"/>
    <property type="match status" value="1"/>
</dbReference>
<gene>
    <name evidence="2" type="ORF">GCM10011496_33180</name>
</gene>